<evidence type="ECO:0000259" key="4">
    <source>
        <dbReference type="PROSITE" id="PS50956"/>
    </source>
</evidence>
<dbReference type="Proteomes" id="UP000033572">
    <property type="component" value="Unassembled WGS sequence"/>
</dbReference>
<dbReference type="InterPro" id="IPR011008">
    <property type="entry name" value="Dimeric_a/b-barrel"/>
</dbReference>
<feature type="domain" description="HTH asnC-type" evidence="4">
    <location>
        <begin position="6"/>
        <end position="58"/>
    </location>
</feature>
<dbReference type="PRINTS" id="PR00033">
    <property type="entry name" value="HTHASNC"/>
</dbReference>
<dbReference type="PROSITE" id="PS50956">
    <property type="entry name" value="HTH_ASNC_2"/>
    <property type="match status" value="1"/>
</dbReference>
<dbReference type="InterPro" id="IPR019888">
    <property type="entry name" value="Tscrpt_reg_AsnC-like"/>
</dbReference>
<proteinExistence type="predicted"/>
<dbReference type="Pfam" id="PF01037">
    <property type="entry name" value="AsnC_trans_reg"/>
    <property type="match status" value="1"/>
</dbReference>
<dbReference type="AlphaFoldDB" id="A0A0F0KJI7"/>
<dbReference type="InterPro" id="IPR000485">
    <property type="entry name" value="AsnC-type_HTH_dom"/>
</dbReference>
<dbReference type="SUPFAM" id="SSF54909">
    <property type="entry name" value="Dimeric alpha+beta barrel"/>
    <property type="match status" value="1"/>
</dbReference>
<dbReference type="SUPFAM" id="SSF46785">
    <property type="entry name" value="Winged helix' DNA-binding domain"/>
    <property type="match status" value="1"/>
</dbReference>
<dbReference type="GO" id="GO:0043200">
    <property type="term" value="P:response to amino acid"/>
    <property type="evidence" value="ECO:0007669"/>
    <property type="project" value="TreeGrafter"/>
</dbReference>
<dbReference type="InterPro" id="IPR036390">
    <property type="entry name" value="WH_DNA-bd_sf"/>
</dbReference>
<reference evidence="5 6" key="1">
    <citation type="submission" date="2015-02" db="EMBL/GenBank/DDBJ databases">
        <title>Draft genome sequences of ten Microbacterium spp. with emphasis on heavy metal contaminated environments.</title>
        <authorList>
            <person name="Corretto E."/>
        </authorList>
    </citation>
    <scope>NUCLEOTIDE SEQUENCE [LARGE SCALE GENOMIC DNA]</scope>
    <source>
        <strain evidence="5 6">DSM 12966</strain>
    </source>
</reference>
<dbReference type="InterPro" id="IPR036388">
    <property type="entry name" value="WH-like_DNA-bd_sf"/>
</dbReference>
<accession>A0A0F0KJI7</accession>
<dbReference type="GeneID" id="94443044"/>
<organism evidence="5 6">
    <name type="scientific">Microbacterium foliorum</name>
    <dbReference type="NCBI Taxonomy" id="104336"/>
    <lineage>
        <taxon>Bacteria</taxon>
        <taxon>Bacillati</taxon>
        <taxon>Actinomycetota</taxon>
        <taxon>Actinomycetes</taxon>
        <taxon>Micrococcales</taxon>
        <taxon>Microbacteriaceae</taxon>
        <taxon>Microbacterium</taxon>
    </lineage>
</organism>
<evidence type="ECO:0000256" key="3">
    <source>
        <dbReference type="ARBA" id="ARBA00023163"/>
    </source>
</evidence>
<keyword evidence="3" id="KW-0804">Transcription</keyword>
<dbReference type="GO" id="GO:0043565">
    <property type="term" value="F:sequence-specific DNA binding"/>
    <property type="evidence" value="ECO:0007669"/>
    <property type="project" value="InterPro"/>
</dbReference>
<keyword evidence="2" id="KW-0238">DNA-binding</keyword>
<dbReference type="Pfam" id="PF13404">
    <property type="entry name" value="HTH_AsnC-type"/>
    <property type="match status" value="1"/>
</dbReference>
<gene>
    <name evidence="5" type="primary">lrp_5</name>
    <name evidence="5" type="ORF">RN50_02140</name>
</gene>
<sequence length="147" mass="16016">MERLHLDQIDRLILAALTENARIPLVALAAQVHLSRNAVKQRIERMERQGMIGGYTVVAGRAGGSAVSAVVMVYRSDRMRGGGVVSEIAQIPEVRRCDVLSGDFDLLVTLEAESMDRIGEIWETLAALPGVSNTVTAVSLTRVVDRF</sequence>
<dbReference type="SMART" id="SM00344">
    <property type="entry name" value="HTH_ASNC"/>
    <property type="match status" value="1"/>
</dbReference>
<evidence type="ECO:0000256" key="2">
    <source>
        <dbReference type="ARBA" id="ARBA00023125"/>
    </source>
</evidence>
<dbReference type="PATRIC" id="fig|104336.4.peg.2184"/>
<dbReference type="Gene3D" id="3.30.70.920">
    <property type="match status" value="1"/>
</dbReference>
<dbReference type="Gene3D" id="1.10.10.10">
    <property type="entry name" value="Winged helix-like DNA-binding domain superfamily/Winged helix DNA-binding domain"/>
    <property type="match status" value="1"/>
</dbReference>
<keyword evidence="6" id="KW-1185">Reference proteome</keyword>
<dbReference type="RefSeq" id="WP_045254475.1">
    <property type="nucleotide sequence ID" value="NZ_CP031425.1"/>
</dbReference>
<dbReference type="GO" id="GO:0005829">
    <property type="term" value="C:cytosol"/>
    <property type="evidence" value="ECO:0007669"/>
    <property type="project" value="TreeGrafter"/>
</dbReference>
<evidence type="ECO:0000256" key="1">
    <source>
        <dbReference type="ARBA" id="ARBA00023015"/>
    </source>
</evidence>
<dbReference type="EMBL" id="JYIU01000043">
    <property type="protein sequence ID" value="KJL20295.1"/>
    <property type="molecule type" value="Genomic_DNA"/>
</dbReference>
<dbReference type="PANTHER" id="PTHR30154">
    <property type="entry name" value="LEUCINE-RESPONSIVE REGULATORY PROTEIN"/>
    <property type="match status" value="1"/>
</dbReference>
<keyword evidence="1" id="KW-0805">Transcription regulation</keyword>
<evidence type="ECO:0000313" key="5">
    <source>
        <dbReference type="EMBL" id="KJL20295.1"/>
    </source>
</evidence>
<comment type="caution">
    <text evidence="5">The sequence shown here is derived from an EMBL/GenBank/DDBJ whole genome shotgun (WGS) entry which is preliminary data.</text>
</comment>
<dbReference type="PANTHER" id="PTHR30154:SF53">
    <property type="entry name" value="HTH-TYPE TRANSCRIPTIONAL REGULATOR LRPC"/>
    <property type="match status" value="1"/>
</dbReference>
<evidence type="ECO:0000313" key="6">
    <source>
        <dbReference type="Proteomes" id="UP000033572"/>
    </source>
</evidence>
<dbReference type="KEGG" id="mfol:DXT68_01435"/>
<name>A0A0F0KJI7_9MICO</name>
<protein>
    <submittedName>
        <fullName evidence="5">Leucine-responsive regulatory protein</fullName>
    </submittedName>
</protein>
<dbReference type="InterPro" id="IPR019887">
    <property type="entry name" value="Tscrpt_reg_AsnC/Lrp_C"/>
</dbReference>